<dbReference type="KEGG" id="sre:PTSG_11209"/>
<accession>F2USR0</accession>
<feature type="transmembrane region" description="Helical" evidence="1">
    <location>
        <begin position="12"/>
        <end position="32"/>
    </location>
</feature>
<protein>
    <submittedName>
        <fullName evidence="2">Uncharacterized protein</fullName>
    </submittedName>
</protein>
<dbReference type="Proteomes" id="UP000007799">
    <property type="component" value="Unassembled WGS sequence"/>
</dbReference>
<evidence type="ECO:0000313" key="3">
    <source>
        <dbReference type="Proteomes" id="UP000007799"/>
    </source>
</evidence>
<dbReference type="InParanoid" id="F2USR0"/>
<reference evidence="2" key="1">
    <citation type="submission" date="2009-08" db="EMBL/GenBank/DDBJ databases">
        <title>Annotation of Salpingoeca rosetta.</title>
        <authorList>
            <consortium name="The Broad Institute Genome Sequencing Platform"/>
            <person name="Russ C."/>
            <person name="Cuomo C."/>
            <person name="Burger G."/>
            <person name="Gray M.W."/>
            <person name="Holland P.W.H."/>
            <person name="King N."/>
            <person name="Lang F.B.F."/>
            <person name="Roger A.J."/>
            <person name="Ruiz-Trillo I."/>
            <person name="Young S.K."/>
            <person name="Zeng Q."/>
            <person name="Gargeya S."/>
            <person name="Alvarado L."/>
            <person name="Berlin A."/>
            <person name="Chapman S.B."/>
            <person name="Chen Z."/>
            <person name="Freedman E."/>
            <person name="Gellesch M."/>
            <person name="Goldberg J."/>
            <person name="Griggs A."/>
            <person name="Gujja S."/>
            <person name="Heilman E."/>
            <person name="Heiman D."/>
            <person name="Howarth C."/>
            <person name="Mehta T."/>
            <person name="Neiman D."/>
            <person name="Pearson M."/>
            <person name="Roberts A."/>
            <person name="Saif S."/>
            <person name="Shea T."/>
            <person name="Shenoy N."/>
            <person name="Sisk P."/>
            <person name="Stolte C."/>
            <person name="Sykes S."/>
            <person name="White J."/>
            <person name="Yandava C."/>
            <person name="Haas B."/>
            <person name="Nusbaum C."/>
            <person name="Birren B."/>
        </authorList>
    </citation>
    <scope>NUCLEOTIDE SEQUENCE [LARGE SCALE GENOMIC DNA]</scope>
    <source>
        <strain evidence="2">ATCC 50818</strain>
    </source>
</reference>
<organism evidence="3">
    <name type="scientific">Salpingoeca rosetta (strain ATCC 50818 / BSB-021)</name>
    <dbReference type="NCBI Taxonomy" id="946362"/>
    <lineage>
        <taxon>Eukaryota</taxon>
        <taxon>Choanoflagellata</taxon>
        <taxon>Craspedida</taxon>
        <taxon>Salpingoecidae</taxon>
        <taxon>Salpingoeca</taxon>
    </lineage>
</organism>
<name>F2USR0_SALR5</name>
<proteinExistence type="predicted"/>
<keyword evidence="3" id="KW-1185">Reference proteome</keyword>
<dbReference type="GeneID" id="16068376"/>
<keyword evidence="1" id="KW-0812">Transmembrane</keyword>
<evidence type="ECO:0000256" key="1">
    <source>
        <dbReference type="SAM" id="Phobius"/>
    </source>
</evidence>
<keyword evidence="1" id="KW-0472">Membrane</keyword>
<dbReference type="EMBL" id="GL832995">
    <property type="protein sequence ID" value="EGD81169.1"/>
    <property type="molecule type" value="Genomic_DNA"/>
</dbReference>
<dbReference type="AlphaFoldDB" id="F2USR0"/>
<keyword evidence="1" id="KW-1133">Transmembrane helix</keyword>
<gene>
    <name evidence="2" type="ORF">PTSG_11209</name>
</gene>
<sequence length="143" mass="16024">MGLLKVVVSSSSVPAVTAAVLLLLVLLLLAPARLRGIISLDMSVGDDDGMPTSQHDSERRVAIHWMPLIESMEQNVGNIGKMLLVAGQSECFQKYAHAVWYTWKLKRGRETLLRHKDDGDMRCDHRIVLLLRAHCGRRRCCCC</sequence>
<dbReference type="RefSeq" id="XP_004987854.1">
    <property type="nucleotide sequence ID" value="XM_004987797.1"/>
</dbReference>
<evidence type="ECO:0000313" key="2">
    <source>
        <dbReference type="EMBL" id="EGD81169.1"/>
    </source>
</evidence>